<reference evidence="1 2" key="1">
    <citation type="journal article" date="2020" name="Mol. Biol. Evol.">
        <title>Distinct Expression and Methylation Patterns for Genes with Different Fates following a Single Whole-Genome Duplication in Flowering Plants.</title>
        <authorList>
            <person name="Shi T."/>
            <person name="Rahmani R.S."/>
            <person name="Gugger P.F."/>
            <person name="Wang M."/>
            <person name="Li H."/>
            <person name="Zhang Y."/>
            <person name="Li Z."/>
            <person name="Wang Q."/>
            <person name="Van de Peer Y."/>
            <person name="Marchal K."/>
            <person name="Chen J."/>
        </authorList>
    </citation>
    <scope>NUCLEOTIDE SEQUENCE [LARGE SCALE GENOMIC DNA]</scope>
    <source>
        <tissue evidence="1">Leaf</tissue>
    </source>
</reference>
<evidence type="ECO:0000313" key="2">
    <source>
        <dbReference type="Proteomes" id="UP000607653"/>
    </source>
</evidence>
<name>A0A822ZN05_NELNU</name>
<evidence type="ECO:0000313" key="1">
    <source>
        <dbReference type="EMBL" id="DAD44326.1"/>
    </source>
</evidence>
<dbReference type="AlphaFoldDB" id="A0A822ZN05"/>
<protein>
    <submittedName>
        <fullName evidence="1">Uncharacterized protein</fullName>
    </submittedName>
</protein>
<gene>
    <name evidence="1" type="ORF">HUJ06_002556</name>
</gene>
<organism evidence="1 2">
    <name type="scientific">Nelumbo nucifera</name>
    <name type="common">Sacred lotus</name>
    <dbReference type="NCBI Taxonomy" id="4432"/>
    <lineage>
        <taxon>Eukaryota</taxon>
        <taxon>Viridiplantae</taxon>
        <taxon>Streptophyta</taxon>
        <taxon>Embryophyta</taxon>
        <taxon>Tracheophyta</taxon>
        <taxon>Spermatophyta</taxon>
        <taxon>Magnoliopsida</taxon>
        <taxon>Proteales</taxon>
        <taxon>Nelumbonaceae</taxon>
        <taxon>Nelumbo</taxon>
    </lineage>
</organism>
<sequence>MIQDLRRFIAALNRINLKRRKTHIHKYAYMQAHTNCRSKFVHIVPTNRSMLKYQALIIHKRWEIEKDAAQMFRL</sequence>
<dbReference type="EMBL" id="DUZY01000007">
    <property type="protein sequence ID" value="DAD44326.1"/>
    <property type="molecule type" value="Genomic_DNA"/>
</dbReference>
<dbReference type="Proteomes" id="UP000607653">
    <property type="component" value="Unassembled WGS sequence"/>
</dbReference>
<keyword evidence="2" id="KW-1185">Reference proteome</keyword>
<proteinExistence type="predicted"/>
<accession>A0A822ZN05</accession>
<comment type="caution">
    <text evidence="1">The sequence shown here is derived from an EMBL/GenBank/DDBJ whole genome shotgun (WGS) entry which is preliminary data.</text>
</comment>